<name>A0A078KUE2_9FIRM</name>
<dbReference type="PATRIC" id="fig|29343.3.peg.1701"/>
<evidence type="ECO:0000313" key="2">
    <source>
        <dbReference type="EMBL" id="CDZ24724.1"/>
    </source>
</evidence>
<feature type="chain" id="PRO_5039528389" description="Extracellular solute-binding protein" evidence="1">
    <location>
        <begin position="21"/>
        <end position="443"/>
    </location>
</feature>
<accession>A0A078KUE2</accession>
<keyword evidence="1" id="KW-0732">Signal</keyword>
<dbReference type="Proteomes" id="UP000032431">
    <property type="component" value="Chromosome I"/>
</dbReference>
<keyword evidence="3" id="KW-1185">Reference proteome</keyword>
<dbReference type="AlphaFoldDB" id="A0A078KUE2"/>
<dbReference type="SUPFAM" id="SSF53850">
    <property type="entry name" value="Periplasmic binding protein-like II"/>
    <property type="match status" value="1"/>
</dbReference>
<dbReference type="EMBL" id="LM995447">
    <property type="protein sequence ID" value="CDZ24724.1"/>
    <property type="molecule type" value="Genomic_DNA"/>
</dbReference>
<dbReference type="PANTHER" id="PTHR43649">
    <property type="entry name" value="ARABINOSE-BINDING PROTEIN-RELATED"/>
    <property type="match status" value="1"/>
</dbReference>
<dbReference type="OrthoDB" id="362670at2"/>
<evidence type="ECO:0000313" key="3">
    <source>
        <dbReference type="Proteomes" id="UP000032431"/>
    </source>
</evidence>
<dbReference type="KEGG" id="ccel:CCDG5_1616"/>
<feature type="signal peptide" evidence="1">
    <location>
        <begin position="1"/>
        <end position="20"/>
    </location>
</feature>
<sequence>MSKFKKVIGVLLAVSVLAAAGGCGQQKSSSSSGTSSSTTKLSGNLNIWAWGADEEAQARKDAIEVFIKEHPELKVTYTVIPTADQVWDQKASAALAAGTAGDVMQMSPDYYGMNTKYYEDLNPFVKKDGINLEDVITPGLLDRYYDADGKLEGLPLHTNCFVMAYNKDMFDKFGVAYPKEGWKISELADWGKKFVSGSGSTETYAIAKHWVMDNLMLYAGGGTPYSDDLSTSNMGSDSIVQALTLYQKLIQEKIMPSDAAQKTIPAETLFVSGKAAMYPMGGFEANQVINDAEENGINIAFTSMPCDPNGNEINVQYATGWAMTKTCQNKEAAWTFIKESSFANEEMGKINARVGIPANKNLANTIYAQTKIGDVGFDNTYYTQHISKAHMNPWGGTLASSGNIWTAMVQEVTLNGKDPAEVVKTNAPKIAKEFASYSFNQKK</sequence>
<reference evidence="3" key="1">
    <citation type="submission" date="2014-07" db="EMBL/GenBank/DDBJ databases">
        <authorList>
            <person name="Wibberg D."/>
        </authorList>
    </citation>
    <scope>NUCLEOTIDE SEQUENCE [LARGE SCALE GENOMIC DNA]</scope>
    <source>
        <strain evidence="3">DG5</strain>
    </source>
</reference>
<dbReference type="PROSITE" id="PS51257">
    <property type="entry name" value="PROKAR_LIPOPROTEIN"/>
    <property type="match status" value="1"/>
</dbReference>
<dbReference type="STRING" id="29343.CCDG5_1616"/>
<dbReference type="InterPro" id="IPR006059">
    <property type="entry name" value="SBP"/>
</dbReference>
<dbReference type="Gene3D" id="3.40.190.10">
    <property type="entry name" value="Periplasmic binding protein-like II"/>
    <property type="match status" value="1"/>
</dbReference>
<dbReference type="Pfam" id="PF01547">
    <property type="entry name" value="SBP_bac_1"/>
    <property type="match status" value="1"/>
</dbReference>
<evidence type="ECO:0008006" key="4">
    <source>
        <dbReference type="Google" id="ProtNLM"/>
    </source>
</evidence>
<dbReference type="PANTHER" id="PTHR43649:SF12">
    <property type="entry name" value="DIACETYLCHITOBIOSE BINDING PROTEIN DASA"/>
    <property type="match status" value="1"/>
</dbReference>
<dbReference type="HOGENOM" id="CLU_541541_0_0_9"/>
<organism evidence="2 3">
    <name type="scientific">[Clostridium] cellulosi</name>
    <dbReference type="NCBI Taxonomy" id="29343"/>
    <lineage>
        <taxon>Bacteria</taxon>
        <taxon>Bacillati</taxon>
        <taxon>Bacillota</taxon>
        <taxon>Clostridia</taxon>
        <taxon>Eubacteriales</taxon>
        <taxon>Oscillospiraceae</taxon>
        <taxon>Oscillospiraceae incertae sedis</taxon>
    </lineage>
</organism>
<protein>
    <recommendedName>
        <fullName evidence="4">Extracellular solute-binding protein</fullName>
    </recommendedName>
</protein>
<gene>
    <name evidence="2" type="ORF">CCDG5_1616</name>
</gene>
<dbReference type="InterPro" id="IPR050490">
    <property type="entry name" value="Bact_solute-bd_prot1"/>
</dbReference>
<evidence type="ECO:0000256" key="1">
    <source>
        <dbReference type="SAM" id="SignalP"/>
    </source>
</evidence>
<proteinExistence type="predicted"/>